<feature type="transmembrane region" description="Helical" evidence="1">
    <location>
        <begin position="291"/>
        <end position="310"/>
    </location>
</feature>
<evidence type="ECO:0000313" key="4">
    <source>
        <dbReference type="Proteomes" id="UP000184232"/>
    </source>
</evidence>
<evidence type="ECO:0000259" key="2">
    <source>
        <dbReference type="Pfam" id="PF13387"/>
    </source>
</evidence>
<dbReference type="OrthoDB" id="319167at2"/>
<dbReference type="RefSeq" id="WP_072780570.1">
    <property type="nucleotide sequence ID" value="NZ_FQZH01000001.1"/>
</dbReference>
<dbReference type="Pfam" id="PF13387">
    <property type="entry name" value="Lnb_N"/>
    <property type="match status" value="1"/>
</dbReference>
<keyword evidence="1" id="KW-0472">Membrane</keyword>
<feature type="transmembrane region" description="Helical" evidence="1">
    <location>
        <begin position="264"/>
        <end position="285"/>
    </location>
</feature>
<dbReference type="STRING" id="683124.SAMN05444337_0207"/>
<reference evidence="3 4" key="1">
    <citation type="submission" date="2016-11" db="EMBL/GenBank/DDBJ databases">
        <authorList>
            <person name="Jaros S."/>
            <person name="Januszkiewicz K."/>
            <person name="Wedrychowicz H."/>
        </authorList>
    </citation>
    <scope>NUCLEOTIDE SEQUENCE [LARGE SCALE GENOMIC DNA]</scope>
    <source>
        <strain evidence="3 4">DSM 22807</strain>
    </source>
</reference>
<keyword evidence="4" id="KW-1185">Reference proteome</keyword>
<dbReference type="EMBL" id="FQZH01000001">
    <property type="protein sequence ID" value="SHI52568.1"/>
    <property type="molecule type" value="Genomic_DNA"/>
</dbReference>
<protein>
    <recommendedName>
        <fullName evidence="2">Lnb N-terminal periplasmic domain-containing protein</fullName>
    </recommendedName>
</protein>
<evidence type="ECO:0000313" key="3">
    <source>
        <dbReference type="EMBL" id="SHI52568.1"/>
    </source>
</evidence>
<feature type="transmembrane region" description="Helical" evidence="1">
    <location>
        <begin position="240"/>
        <end position="257"/>
    </location>
</feature>
<feature type="transmembrane region" description="Helical" evidence="1">
    <location>
        <begin position="317"/>
        <end position="334"/>
    </location>
</feature>
<accession>A0A1M6BVR7</accession>
<gene>
    <name evidence="3" type="ORF">SAMN05444337_0207</name>
</gene>
<organism evidence="3 4">
    <name type="scientific">Flavobacterium haoranii</name>
    <dbReference type="NCBI Taxonomy" id="683124"/>
    <lineage>
        <taxon>Bacteria</taxon>
        <taxon>Pseudomonadati</taxon>
        <taxon>Bacteroidota</taxon>
        <taxon>Flavobacteriia</taxon>
        <taxon>Flavobacteriales</taxon>
        <taxon>Flavobacteriaceae</taxon>
        <taxon>Flavobacterium</taxon>
    </lineage>
</organism>
<evidence type="ECO:0000256" key="1">
    <source>
        <dbReference type="SAM" id="Phobius"/>
    </source>
</evidence>
<dbReference type="Proteomes" id="UP000184232">
    <property type="component" value="Unassembled WGS sequence"/>
</dbReference>
<dbReference type="AlphaFoldDB" id="A0A1M6BVR7"/>
<keyword evidence="1" id="KW-1133">Transmembrane helix</keyword>
<dbReference type="InterPro" id="IPR025178">
    <property type="entry name" value="Lnb_N"/>
</dbReference>
<keyword evidence="1" id="KW-0812">Transmembrane</keyword>
<proteinExistence type="predicted"/>
<feature type="transmembrane region" description="Helical" evidence="1">
    <location>
        <begin position="340"/>
        <end position="359"/>
    </location>
</feature>
<name>A0A1M6BVR7_9FLAO</name>
<sequence>MKLKLFTLILIFLTFFGFSQNIILSENSEISILNCGTGNESYSLYGHTAIRIKDIPNNLDIVFNYGTFDFETPNFMLKFIKGDLQYFVSTNTFSNFYYNYQLEQRSVYEQKIKLSQTEKQRLFDSLNQSIYSDERFYTYKFIDRNCTTMVIDKVNEQIKNHKIESIKPIEKTYREILYPYMDNFFFQKLGINLIFGTKVDQPAERLFLPLELIQSLERNPIAEEKETLYEAVKIDYQPHFLDNIYTLIAILALIVLTRKKWLSLTYFAILGFLGLFFCVVGLYSFHEEVLWNYNALLINPIYLALAFYFYKNEKQKISVLAKVIFITHLLYLAFMLNKIHLGIISPILVANFILLALLIKGNKRIIN</sequence>
<feature type="domain" description="Lnb N-terminal periplasmic" evidence="2">
    <location>
        <begin position="28"/>
        <end position="175"/>
    </location>
</feature>